<evidence type="ECO:0000256" key="5">
    <source>
        <dbReference type="ARBA" id="ARBA00014155"/>
    </source>
</evidence>
<dbReference type="EC" id="6.3.2.1" evidence="4 13"/>
<feature type="binding site" evidence="13">
    <location>
        <position position="153"/>
    </location>
    <ligand>
        <name>(R)-pantoate</name>
        <dbReference type="ChEBI" id="CHEBI:15980"/>
    </ligand>
</feature>
<dbReference type="GO" id="GO:0015940">
    <property type="term" value="P:pantothenate biosynthetic process"/>
    <property type="evidence" value="ECO:0007669"/>
    <property type="project" value="UniProtKB-UniRule"/>
</dbReference>
<dbReference type="GO" id="GO:0005524">
    <property type="term" value="F:ATP binding"/>
    <property type="evidence" value="ECO:0007669"/>
    <property type="project" value="UniProtKB-KW"/>
</dbReference>
<dbReference type="InterPro" id="IPR004821">
    <property type="entry name" value="Cyt_trans-like"/>
</dbReference>
<evidence type="ECO:0000256" key="4">
    <source>
        <dbReference type="ARBA" id="ARBA00012219"/>
    </source>
</evidence>
<feature type="binding site" evidence="13">
    <location>
        <begin position="184"/>
        <end position="187"/>
    </location>
    <ligand>
        <name>ATP</name>
        <dbReference type="ChEBI" id="CHEBI:30616"/>
    </ligand>
</feature>
<keyword evidence="8 13" id="KW-0566">Pantothenate biosynthesis</keyword>
<dbReference type="GO" id="GO:0005829">
    <property type="term" value="C:cytosol"/>
    <property type="evidence" value="ECO:0007669"/>
    <property type="project" value="TreeGrafter"/>
</dbReference>
<evidence type="ECO:0000256" key="13">
    <source>
        <dbReference type="HAMAP-Rule" id="MF_00158"/>
    </source>
</evidence>
<dbReference type="KEGG" id="ahel:Q31a_02970"/>
<keyword evidence="9 13" id="KW-0547">Nucleotide-binding</keyword>
<keyword evidence="6 13" id="KW-0963">Cytoplasm</keyword>
<evidence type="ECO:0000256" key="8">
    <source>
        <dbReference type="ARBA" id="ARBA00022655"/>
    </source>
</evidence>
<evidence type="ECO:0000313" key="15">
    <source>
        <dbReference type="Proteomes" id="UP000318017"/>
    </source>
</evidence>
<evidence type="ECO:0000256" key="7">
    <source>
        <dbReference type="ARBA" id="ARBA00022598"/>
    </source>
</evidence>
<protein>
    <recommendedName>
        <fullName evidence="5 13">Pantothenate synthetase</fullName>
        <shortName evidence="13">PS</shortName>
        <ecNumber evidence="4 13">6.3.2.1</ecNumber>
    </recommendedName>
    <alternativeName>
        <fullName evidence="13">Pantoate--beta-alanine ligase</fullName>
    </alternativeName>
    <alternativeName>
        <fullName evidence="13">Pantoate-activating enzyme</fullName>
    </alternativeName>
</protein>
<dbReference type="NCBIfam" id="TIGR00125">
    <property type="entry name" value="cyt_tran_rel"/>
    <property type="match status" value="1"/>
</dbReference>
<feature type="binding site" evidence="13">
    <location>
        <position position="61"/>
    </location>
    <ligand>
        <name>beta-alanine</name>
        <dbReference type="ChEBI" id="CHEBI:57966"/>
    </ligand>
</feature>
<keyword evidence="10 13" id="KW-0067">ATP-binding</keyword>
<evidence type="ECO:0000256" key="2">
    <source>
        <dbReference type="ARBA" id="ARBA00004990"/>
    </source>
</evidence>
<dbReference type="RefSeq" id="WP_145072888.1">
    <property type="nucleotide sequence ID" value="NZ_CP036298.1"/>
</dbReference>
<reference evidence="14 15" key="1">
    <citation type="submission" date="2019-02" db="EMBL/GenBank/DDBJ databases">
        <title>Deep-cultivation of Planctomycetes and their phenomic and genomic characterization uncovers novel biology.</title>
        <authorList>
            <person name="Wiegand S."/>
            <person name="Jogler M."/>
            <person name="Boedeker C."/>
            <person name="Pinto D."/>
            <person name="Vollmers J."/>
            <person name="Rivas-Marin E."/>
            <person name="Kohn T."/>
            <person name="Peeters S.H."/>
            <person name="Heuer A."/>
            <person name="Rast P."/>
            <person name="Oberbeckmann S."/>
            <person name="Bunk B."/>
            <person name="Jeske O."/>
            <person name="Meyerdierks A."/>
            <person name="Storesund J.E."/>
            <person name="Kallscheuer N."/>
            <person name="Luecker S."/>
            <person name="Lage O.M."/>
            <person name="Pohl T."/>
            <person name="Merkel B.J."/>
            <person name="Hornburger P."/>
            <person name="Mueller R.-W."/>
            <person name="Bruemmer F."/>
            <person name="Labrenz M."/>
            <person name="Spormann A.M."/>
            <person name="Op den Camp H."/>
            <person name="Overmann J."/>
            <person name="Amann R."/>
            <person name="Jetten M.S.M."/>
            <person name="Mascher T."/>
            <person name="Medema M.H."/>
            <person name="Devos D.P."/>
            <person name="Kaster A.-K."/>
            <person name="Ovreas L."/>
            <person name="Rohde M."/>
            <person name="Galperin M.Y."/>
            <person name="Jogler C."/>
        </authorList>
    </citation>
    <scope>NUCLEOTIDE SEQUENCE [LARGE SCALE GENOMIC DNA]</scope>
    <source>
        <strain evidence="14 15">Q31a</strain>
    </source>
</reference>
<evidence type="ECO:0000256" key="12">
    <source>
        <dbReference type="ARBA" id="ARBA00055042"/>
    </source>
</evidence>
<dbReference type="OrthoDB" id="9773087at2"/>
<dbReference type="InterPro" id="IPR003721">
    <property type="entry name" value="Pantoate_ligase"/>
</dbReference>
<dbReference type="Gene3D" id="3.30.1300.10">
    <property type="entry name" value="Pantoate-beta-alanine ligase, C-terminal domain"/>
    <property type="match status" value="1"/>
</dbReference>
<feature type="binding site" evidence="13">
    <location>
        <position position="61"/>
    </location>
    <ligand>
        <name>(R)-pantoate</name>
        <dbReference type="ChEBI" id="CHEBI:15980"/>
    </ligand>
</feature>
<sequence length="281" mass="31381">MKIVETPTEAYAHTDHWRREGLRIGLIPTMGALHAGHLSLAERSRQECDITVVTIFVNPTQFGPQEDFGRYPRTLQEDLLQLKQLGVDMVFTPPRERMYPEGFSSSVQPPAIAEPLEGVRRPGHYQGVVTIVLKLFQIVPATIAYFGQKDYQQLAVIRHMANDLNVPIRIEGCETVREPDGLAMSSRNRYLSPEKRHAALGLWKALSHVKAEAANGQTAIATLEKQMETILYDAGVDRIDYARIVDRDSLADLTLLDRPAVALIAAHVGPTRLIDNLVLDD</sequence>
<comment type="subunit">
    <text evidence="13">Homodimer.</text>
</comment>
<dbReference type="PANTHER" id="PTHR21299:SF1">
    <property type="entry name" value="PANTOATE--BETA-ALANINE LIGASE"/>
    <property type="match status" value="1"/>
</dbReference>
<evidence type="ECO:0000256" key="6">
    <source>
        <dbReference type="ARBA" id="ARBA00022490"/>
    </source>
</evidence>
<dbReference type="HAMAP" id="MF_00158">
    <property type="entry name" value="PanC"/>
    <property type="match status" value="1"/>
</dbReference>
<dbReference type="AlphaFoldDB" id="A0A518G084"/>
<dbReference type="PANTHER" id="PTHR21299">
    <property type="entry name" value="CYTIDYLATE KINASE/PANTOATE-BETA-ALANINE LIGASE"/>
    <property type="match status" value="1"/>
</dbReference>
<keyword evidence="15" id="KW-1185">Reference proteome</keyword>
<keyword evidence="7 13" id="KW-0436">Ligase</keyword>
<dbReference type="Gene3D" id="3.40.50.620">
    <property type="entry name" value="HUPs"/>
    <property type="match status" value="1"/>
</dbReference>
<dbReference type="InterPro" id="IPR042176">
    <property type="entry name" value="Pantoate_ligase_C"/>
</dbReference>
<gene>
    <name evidence="13 14" type="primary">panC</name>
    <name evidence="14" type="ORF">Q31a_02970</name>
</gene>
<feature type="active site" description="Proton donor" evidence="13">
    <location>
        <position position="37"/>
    </location>
</feature>
<evidence type="ECO:0000256" key="11">
    <source>
        <dbReference type="ARBA" id="ARBA00048258"/>
    </source>
</evidence>
<name>A0A518G084_9BACT</name>
<proteinExistence type="inferred from homology"/>
<comment type="subcellular location">
    <subcellularLocation>
        <location evidence="1 13">Cytoplasm</location>
    </subcellularLocation>
</comment>
<dbReference type="CDD" id="cd00560">
    <property type="entry name" value="PanC"/>
    <property type="match status" value="1"/>
</dbReference>
<organism evidence="14 15">
    <name type="scientific">Aureliella helgolandensis</name>
    <dbReference type="NCBI Taxonomy" id="2527968"/>
    <lineage>
        <taxon>Bacteria</taxon>
        <taxon>Pseudomonadati</taxon>
        <taxon>Planctomycetota</taxon>
        <taxon>Planctomycetia</taxon>
        <taxon>Pirellulales</taxon>
        <taxon>Pirellulaceae</taxon>
        <taxon>Aureliella</taxon>
    </lineage>
</organism>
<evidence type="ECO:0000256" key="1">
    <source>
        <dbReference type="ARBA" id="ARBA00004496"/>
    </source>
</evidence>
<evidence type="ECO:0000256" key="10">
    <source>
        <dbReference type="ARBA" id="ARBA00022840"/>
    </source>
</evidence>
<dbReference type="GO" id="GO:0004592">
    <property type="term" value="F:pantoate-beta-alanine ligase activity"/>
    <property type="evidence" value="ECO:0007669"/>
    <property type="project" value="UniProtKB-UniRule"/>
</dbReference>
<dbReference type="NCBIfam" id="TIGR00018">
    <property type="entry name" value="panC"/>
    <property type="match status" value="1"/>
</dbReference>
<feature type="binding site" evidence="13">
    <location>
        <begin position="30"/>
        <end position="37"/>
    </location>
    <ligand>
        <name>ATP</name>
        <dbReference type="ChEBI" id="CHEBI:30616"/>
    </ligand>
</feature>
<dbReference type="SUPFAM" id="SSF52374">
    <property type="entry name" value="Nucleotidylyl transferase"/>
    <property type="match status" value="1"/>
</dbReference>
<comment type="miscellaneous">
    <text evidence="13">The reaction proceeds by a bi uni uni bi ping pong mechanism.</text>
</comment>
<evidence type="ECO:0000256" key="3">
    <source>
        <dbReference type="ARBA" id="ARBA00009256"/>
    </source>
</evidence>
<feature type="binding site" evidence="13">
    <location>
        <begin position="147"/>
        <end position="150"/>
    </location>
    <ligand>
        <name>ATP</name>
        <dbReference type="ChEBI" id="CHEBI:30616"/>
    </ligand>
</feature>
<dbReference type="EMBL" id="CP036298">
    <property type="protein sequence ID" value="QDV22018.1"/>
    <property type="molecule type" value="Genomic_DNA"/>
</dbReference>
<accession>A0A518G084</accession>
<dbReference type="Proteomes" id="UP000318017">
    <property type="component" value="Chromosome"/>
</dbReference>
<comment type="function">
    <text evidence="12 13">Catalyzes the condensation of pantoate with beta-alanine in an ATP-dependent reaction via a pantoyl-adenylate intermediate.</text>
</comment>
<comment type="pathway">
    <text evidence="2 13">Cofactor biosynthesis; (R)-pantothenate biosynthesis; (R)-pantothenate from (R)-pantoate and beta-alanine: step 1/1.</text>
</comment>
<comment type="catalytic activity">
    <reaction evidence="11 13">
        <text>(R)-pantoate + beta-alanine + ATP = (R)-pantothenate + AMP + diphosphate + H(+)</text>
        <dbReference type="Rhea" id="RHEA:10912"/>
        <dbReference type="ChEBI" id="CHEBI:15378"/>
        <dbReference type="ChEBI" id="CHEBI:15980"/>
        <dbReference type="ChEBI" id="CHEBI:29032"/>
        <dbReference type="ChEBI" id="CHEBI:30616"/>
        <dbReference type="ChEBI" id="CHEBI:33019"/>
        <dbReference type="ChEBI" id="CHEBI:57966"/>
        <dbReference type="ChEBI" id="CHEBI:456215"/>
        <dbReference type="EC" id="6.3.2.1"/>
    </reaction>
</comment>
<evidence type="ECO:0000256" key="9">
    <source>
        <dbReference type="ARBA" id="ARBA00022741"/>
    </source>
</evidence>
<dbReference type="FunFam" id="3.40.50.620:FF:000114">
    <property type="entry name" value="Pantothenate synthetase"/>
    <property type="match status" value="1"/>
</dbReference>
<dbReference type="UniPathway" id="UPA00028">
    <property type="reaction ID" value="UER00005"/>
</dbReference>
<dbReference type="InterPro" id="IPR014729">
    <property type="entry name" value="Rossmann-like_a/b/a_fold"/>
</dbReference>
<feature type="binding site" evidence="13">
    <location>
        <position position="176"/>
    </location>
    <ligand>
        <name>ATP</name>
        <dbReference type="ChEBI" id="CHEBI:30616"/>
    </ligand>
</feature>
<evidence type="ECO:0000313" key="14">
    <source>
        <dbReference type="EMBL" id="QDV22018.1"/>
    </source>
</evidence>
<dbReference type="Pfam" id="PF02569">
    <property type="entry name" value="Pantoate_ligase"/>
    <property type="match status" value="1"/>
</dbReference>
<comment type="similarity">
    <text evidence="3 13">Belongs to the pantothenate synthetase family.</text>
</comment>